<sequence length="205" mass="21362">MHAARSFLQRMFPCLVQVQPGRYLLAVHAKPGARASAFATPLTPTLSEADLRIAAPPIGGQANAELLCYLAELIERGLRAMTADHAEYVKDTSYAQVVTADAAASAAAAQITTGASGGDRKSGKKGKLKSATAASSASLTMSLGDAGDSQRSMKKSNALPSQSVLPDRVEVSLACGGTSREKTVLVMFPGTRAQLTAVLEKESRE</sequence>
<gene>
    <name evidence="3" type="ORF">JKF63_01723</name>
</gene>
<dbReference type="AlphaFoldDB" id="A0A836HIM1"/>
<dbReference type="OrthoDB" id="244097at2759"/>
<feature type="compositionally biased region" description="Low complexity" evidence="2">
    <location>
        <begin position="129"/>
        <end position="138"/>
    </location>
</feature>
<dbReference type="PANTHER" id="PTHR13420">
    <property type="entry name" value="UPF0235 PROTEIN C15ORF40"/>
    <property type="match status" value="1"/>
</dbReference>
<dbReference type="SUPFAM" id="SSF69786">
    <property type="entry name" value="YggU-like"/>
    <property type="match status" value="1"/>
</dbReference>
<dbReference type="Proteomes" id="UP000674318">
    <property type="component" value="Unassembled WGS sequence"/>
</dbReference>
<proteinExistence type="inferred from homology"/>
<dbReference type="Gene3D" id="3.30.1200.10">
    <property type="entry name" value="YggU-like"/>
    <property type="match status" value="1"/>
</dbReference>
<dbReference type="GeneID" id="94287846"/>
<accession>A0A836HIM1</accession>
<evidence type="ECO:0000313" key="3">
    <source>
        <dbReference type="EMBL" id="KAG5493891.1"/>
    </source>
</evidence>
<keyword evidence="4" id="KW-1185">Reference proteome</keyword>
<evidence type="ECO:0000256" key="2">
    <source>
        <dbReference type="SAM" id="MobiDB-lite"/>
    </source>
</evidence>
<reference evidence="3 4" key="1">
    <citation type="submission" date="2021-02" db="EMBL/GenBank/DDBJ databases">
        <title>Porcisia hertigi Genome sequencing and assembly.</title>
        <authorList>
            <person name="Almutairi H."/>
            <person name="Gatherer D."/>
        </authorList>
    </citation>
    <scope>NUCLEOTIDE SEQUENCE [LARGE SCALE GENOMIC DNA]</scope>
    <source>
        <strain evidence="3 4">C119</strain>
    </source>
</reference>
<organism evidence="3 4">
    <name type="scientific">Porcisia hertigi</name>
    <dbReference type="NCBI Taxonomy" id="2761500"/>
    <lineage>
        <taxon>Eukaryota</taxon>
        <taxon>Discoba</taxon>
        <taxon>Euglenozoa</taxon>
        <taxon>Kinetoplastea</taxon>
        <taxon>Metakinetoplastina</taxon>
        <taxon>Trypanosomatida</taxon>
        <taxon>Trypanosomatidae</taxon>
        <taxon>Leishmaniinae</taxon>
        <taxon>Porcisia</taxon>
    </lineage>
</organism>
<dbReference type="EMBL" id="JAFJZO010000034">
    <property type="protein sequence ID" value="KAG5493891.1"/>
    <property type="molecule type" value="Genomic_DNA"/>
</dbReference>
<evidence type="ECO:0000256" key="1">
    <source>
        <dbReference type="ARBA" id="ARBA00010364"/>
    </source>
</evidence>
<evidence type="ECO:0000313" key="4">
    <source>
        <dbReference type="Proteomes" id="UP000674318"/>
    </source>
</evidence>
<dbReference type="KEGG" id="phet:94287846"/>
<dbReference type="PANTHER" id="PTHR13420:SF7">
    <property type="entry name" value="UPF0235 PROTEIN C15ORF40"/>
    <property type="match status" value="1"/>
</dbReference>
<dbReference type="InterPro" id="IPR036591">
    <property type="entry name" value="YggU-like_sf"/>
</dbReference>
<name>A0A836HIM1_9TRYP</name>
<dbReference type="InterPro" id="IPR003746">
    <property type="entry name" value="DUF167"/>
</dbReference>
<dbReference type="GO" id="GO:0005737">
    <property type="term" value="C:cytoplasm"/>
    <property type="evidence" value="ECO:0007669"/>
    <property type="project" value="TreeGrafter"/>
</dbReference>
<protein>
    <submittedName>
        <fullName evidence="3">Uncharacterized protein</fullName>
    </submittedName>
</protein>
<dbReference type="Pfam" id="PF02594">
    <property type="entry name" value="DUF167"/>
    <property type="match status" value="1"/>
</dbReference>
<dbReference type="SMART" id="SM01152">
    <property type="entry name" value="DUF167"/>
    <property type="match status" value="1"/>
</dbReference>
<feature type="region of interest" description="Disordered" evidence="2">
    <location>
        <begin position="111"/>
        <end position="162"/>
    </location>
</feature>
<dbReference type="RefSeq" id="XP_067753926.1">
    <property type="nucleotide sequence ID" value="XM_067897769.1"/>
</dbReference>
<comment type="caution">
    <text evidence="3">The sequence shown here is derived from an EMBL/GenBank/DDBJ whole genome shotgun (WGS) entry which is preliminary data.</text>
</comment>
<comment type="similarity">
    <text evidence="1">Belongs to the UPF0235 family.</text>
</comment>